<evidence type="ECO:0000256" key="15">
    <source>
        <dbReference type="ARBA" id="ARBA00053603"/>
    </source>
</evidence>
<dbReference type="PANTHER" id="PTHR10133">
    <property type="entry name" value="DNA POLYMERASE I"/>
    <property type="match status" value="1"/>
</dbReference>
<keyword evidence="13 17" id="KW-0234">DNA repair</keyword>
<keyword evidence="4 17" id="KW-0808">Transferase</keyword>
<sequence>MTASATDQKPTLLLLDGNSLAFRAFYALPAENFKTKNGLTTNAVYGFTAMLINLLRDEQPTHIAAAFDVSRQTFRSERYPEYKANRSATPDEFRGQIDITKEVLVALGITVLAEPGFEADDIIATLATQAEQEAFRVLVVTGDRDALQLVSPDVTVLYPRKGVSDLTRFTPDAVVEKYGLTPTQYPDFAALRGDPSDNLPGIPGVGEKTAAKWIVEYGSLQGLVDNVDSVRGKVGDSLRDNLSSVVLNRELTDLVKDVPLAQTPDTLRLQPWDRDQIHRLFDDLEFRVLRDRLFDTLTAVEPEVDEGFDVRGGALEPGAVAAWLAEHATGGARSGLAVVGTHQVYDGDATALAIATADGEGAYIDTASLTPDDEAALGAWLADTGAPKALHEAKIAMHDLTGRGWQLAGVTSDTALAAYLVRPGQRSFALDDLSLRYLRRELRADNPEQQQLSLLDDSDGVDEQAVQTVILRARAVADLADALDLELDRIDSSSLLGQMELPVQAVLAGMENVGIAVDLDKLDTLQREFGEQIRVAADAAYEVIGKQINLGSPKQLQVVLFDELGMPKTKRTKTGYTTDADALQSLFDKTAHPFLEHLLAHRDATRLKVTVDGLLKSAAADGRIHTTFNQTIAATGRLSSTEPNLQNIPIRTDAGREIRDTFIVGDGYAELMTADYSQIEMRIMAHLSKDEGLIEAFNTGEDLHSFVASRAFDVPIDEVTAELRRRVKAMSYGLAYGLSAYGLSSQLKISTEEAKVQMDQYFARFGGIRDYLRDIVDQARKDGYTSTVLGRRRYLPELDSSNRQLRESAERAALNAPIQGSAADIIKVAMIQVDEALRSSGLNSRMLLQVHDELLLEVAEGERDAVEELVRDKMGSAYPLDVALEVSVGYGRSWDAAAH</sequence>
<reference evidence="21" key="1">
    <citation type="submission" date="2016-03" db="EMBL/GenBank/DDBJ databases">
        <authorList>
            <person name="Ploux O."/>
        </authorList>
    </citation>
    <scope>NUCLEOTIDE SEQUENCE</scope>
    <source>
        <strain evidence="21">UC10</strain>
    </source>
</reference>
<evidence type="ECO:0000259" key="18">
    <source>
        <dbReference type="SMART" id="SM00474"/>
    </source>
</evidence>
<evidence type="ECO:0000256" key="3">
    <source>
        <dbReference type="ARBA" id="ARBA00020311"/>
    </source>
</evidence>
<dbReference type="AlphaFoldDB" id="A0A1Y5PFW1"/>
<dbReference type="Gene3D" id="3.30.70.370">
    <property type="match status" value="1"/>
</dbReference>
<evidence type="ECO:0000256" key="9">
    <source>
        <dbReference type="ARBA" id="ARBA00022801"/>
    </source>
</evidence>
<name>A0A1Y5PFW1_9MYCO</name>
<evidence type="ECO:0000256" key="13">
    <source>
        <dbReference type="ARBA" id="ARBA00023204"/>
    </source>
</evidence>
<comment type="function">
    <text evidence="15">In addition to polymerase activity, this DNA polymerase exhibits 3'-5' and 5'-3' exonuclease activity.</text>
</comment>
<evidence type="ECO:0000256" key="8">
    <source>
        <dbReference type="ARBA" id="ARBA00022763"/>
    </source>
</evidence>
<dbReference type="InterPro" id="IPR002562">
    <property type="entry name" value="3'-5'_exonuclease_dom"/>
</dbReference>
<dbReference type="InterPro" id="IPR012337">
    <property type="entry name" value="RNaseH-like_sf"/>
</dbReference>
<keyword evidence="11 17" id="KW-0239">DNA-directed DNA polymerase</keyword>
<dbReference type="EC" id="2.7.7.7" evidence="2 16"/>
<dbReference type="GO" id="GO:0008409">
    <property type="term" value="F:5'-3' exonuclease activity"/>
    <property type="evidence" value="ECO:0007669"/>
    <property type="project" value="InterPro"/>
</dbReference>
<evidence type="ECO:0000259" key="19">
    <source>
        <dbReference type="SMART" id="SM00475"/>
    </source>
</evidence>
<evidence type="ECO:0000256" key="11">
    <source>
        <dbReference type="ARBA" id="ARBA00022932"/>
    </source>
</evidence>
<organism evidence="21">
    <name type="scientific">uncultured Mycobacterium sp</name>
    <dbReference type="NCBI Taxonomy" id="171292"/>
    <lineage>
        <taxon>Bacteria</taxon>
        <taxon>Bacillati</taxon>
        <taxon>Actinomycetota</taxon>
        <taxon>Actinomycetes</taxon>
        <taxon>Mycobacteriales</taxon>
        <taxon>Mycobacteriaceae</taxon>
        <taxon>Mycobacterium</taxon>
        <taxon>environmental samples</taxon>
    </lineage>
</organism>
<accession>A0A1Y5PFW1</accession>
<evidence type="ECO:0000256" key="14">
    <source>
        <dbReference type="ARBA" id="ARBA00049244"/>
    </source>
</evidence>
<dbReference type="CDD" id="cd09898">
    <property type="entry name" value="H3TH_53EXO"/>
    <property type="match status" value="1"/>
</dbReference>
<keyword evidence="7" id="KW-0540">Nuclease</keyword>
<dbReference type="GO" id="GO:0003887">
    <property type="term" value="F:DNA-directed DNA polymerase activity"/>
    <property type="evidence" value="ECO:0007669"/>
    <property type="project" value="UniProtKB-UniRule"/>
</dbReference>
<dbReference type="InterPro" id="IPR002421">
    <property type="entry name" value="5-3_exonuclease"/>
</dbReference>
<dbReference type="CDD" id="cd06140">
    <property type="entry name" value="DNA_polA_I_Bacillus_like_exo"/>
    <property type="match status" value="1"/>
</dbReference>
<evidence type="ECO:0000256" key="5">
    <source>
        <dbReference type="ARBA" id="ARBA00022695"/>
    </source>
</evidence>
<gene>
    <name evidence="17 21" type="primary">polA</name>
    <name evidence="21" type="ORF">MHPYR_450017</name>
</gene>
<dbReference type="PRINTS" id="PR00868">
    <property type="entry name" value="DNAPOLI"/>
</dbReference>
<dbReference type="Gene3D" id="3.40.50.1010">
    <property type="entry name" value="5'-nuclease"/>
    <property type="match status" value="1"/>
</dbReference>
<dbReference type="NCBIfam" id="NF004397">
    <property type="entry name" value="PRK05755.1"/>
    <property type="match status" value="1"/>
</dbReference>
<dbReference type="SUPFAM" id="SSF53098">
    <property type="entry name" value="Ribonuclease H-like"/>
    <property type="match status" value="1"/>
</dbReference>
<evidence type="ECO:0000256" key="16">
    <source>
        <dbReference type="NCBIfam" id="TIGR00593"/>
    </source>
</evidence>
<dbReference type="Pfam" id="PF00476">
    <property type="entry name" value="DNA_pol_A"/>
    <property type="match status" value="1"/>
</dbReference>
<dbReference type="SMART" id="SM00475">
    <property type="entry name" value="53EXOc"/>
    <property type="match status" value="1"/>
</dbReference>
<dbReference type="SUPFAM" id="SSF56672">
    <property type="entry name" value="DNA/RNA polymerases"/>
    <property type="match status" value="1"/>
</dbReference>
<dbReference type="InterPro" id="IPR036279">
    <property type="entry name" value="5-3_exonuclease_C_sf"/>
</dbReference>
<dbReference type="Pfam" id="PF22619">
    <property type="entry name" value="DNA_polI_exo1"/>
    <property type="match status" value="1"/>
</dbReference>
<dbReference type="SMART" id="SM00279">
    <property type="entry name" value="HhH2"/>
    <property type="match status" value="1"/>
</dbReference>
<dbReference type="InterPro" id="IPR019760">
    <property type="entry name" value="DNA-dir_DNA_pol_A_CS"/>
</dbReference>
<dbReference type="PANTHER" id="PTHR10133:SF27">
    <property type="entry name" value="DNA POLYMERASE NU"/>
    <property type="match status" value="1"/>
</dbReference>
<dbReference type="FunFam" id="1.10.150.20:FF:000002">
    <property type="entry name" value="DNA polymerase I"/>
    <property type="match status" value="1"/>
</dbReference>
<dbReference type="Pfam" id="PF01367">
    <property type="entry name" value="5_3_exonuc"/>
    <property type="match status" value="1"/>
</dbReference>
<dbReference type="InterPro" id="IPR008918">
    <property type="entry name" value="HhH2"/>
</dbReference>
<dbReference type="FunFam" id="3.40.50.1010:FF:000001">
    <property type="entry name" value="DNA polymerase I"/>
    <property type="match status" value="1"/>
</dbReference>
<dbReference type="Gene3D" id="1.20.1060.10">
    <property type="entry name" value="Taq DNA Polymerase, Chain T, domain 4"/>
    <property type="match status" value="1"/>
</dbReference>
<keyword evidence="8 17" id="KW-0227">DNA damage</keyword>
<dbReference type="SMART" id="SM00482">
    <property type="entry name" value="POLAc"/>
    <property type="match status" value="1"/>
</dbReference>
<feature type="domain" description="5'-3' exonuclease" evidence="19">
    <location>
        <begin position="8"/>
        <end position="270"/>
    </location>
</feature>
<dbReference type="NCBIfam" id="TIGR00593">
    <property type="entry name" value="pola"/>
    <property type="match status" value="1"/>
</dbReference>
<dbReference type="CDD" id="cd08637">
    <property type="entry name" value="DNA_pol_A_pol_I_C"/>
    <property type="match status" value="1"/>
</dbReference>
<comment type="similarity">
    <text evidence="1 17">Belongs to the DNA polymerase type-A family.</text>
</comment>
<evidence type="ECO:0000256" key="12">
    <source>
        <dbReference type="ARBA" id="ARBA00023125"/>
    </source>
</evidence>
<dbReference type="InterPro" id="IPR001098">
    <property type="entry name" value="DNA-dir_DNA_pol_A_palm_dom"/>
</dbReference>
<dbReference type="InterPro" id="IPR054690">
    <property type="entry name" value="DNA_polI_exonuclease"/>
</dbReference>
<protein>
    <recommendedName>
        <fullName evidence="3 16">DNA polymerase I</fullName>
        <ecNumber evidence="2 16">2.7.7.7</ecNumber>
    </recommendedName>
</protein>
<evidence type="ECO:0000256" key="7">
    <source>
        <dbReference type="ARBA" id="ARBA00022722"/>
    </source>
</evidence>
<dbReference type="FunFam" id="1.10.150.20:FF:000003">
    <property type="entry name" value="DNA polymerase I"/>
    <property type="match status" value="1"/>
</dbReference>
<evidence type="ECO:0000256" key="6">
    <source>
        <dbReference type="ARBA" id="ARBA00022705"/>
    </source>
</evidence>
<evidence type="ECO:0000259" key="20">
    <source>
        <dbReference type="SMART" id="SM00482"/>
    </source>
</evidence>
<keyword evidence="10" id="KW-0269">Exonuclease</keyword>
<keyword evidence="12 17" id="KW-0238">DNA-binding</keyword>
<feature type="domain" description="3'-5' exonuclease" evidence="18">
    <location>
        <begin position="311"/>
        <end position="488"/>
    </location>
</feature>
<dbReference type="CDD" id="cd09859">
    <property type="entry name" value="PIN_53EXO"/>
    <property type="match status" value="1"/>
</dbReference>
<evidence type="ECO:0000313" key="21">
    <source>
        <dbReference type="EMBL" id="SBS77574.1"/>
    </source>
</evidence>
<dbReference type="EMBL" id="FLQS01000040">
    <property type="protein sequence ID" value="SBS77574.1"/>
    <property type="molecule type" value="Genomic_DNA"/>
</dbReference>
<dbReference type="Gene3D" id="1.10.150.20">
    <property type="entry name" value="5' to 3' exonuclease, C-terminal subdomain"/>
    <property type="match status" value="2"/>
</dbReference>
<dbReference type="InterPro" id="IPR020045">
    <property type="entry name" value="DNA_polI_H3TH"/>
</dbReference>
<dbReference type="PROSITE" id="PS00447">
    <property type="entry name" value="DNA_POLYMERASE_A"/>
    <property type="match status" value="1"/>
</dbReference>
<dbReference type="GO" id="GO:0006302">
    <property type="term" value="P:double-strand break repair"/>
    <property type="evidence" value="ECO:0007669"/>
    <property type="project" value="TreeGrafter"/>
</dbReference>
<dbReference type="InterPro" id="IPR043502">
    <property type="entry name" value="DNA/RNA_pol_sf"/>
</dbReference>
<dbReference type="InterPro" id="IPR002298">
    <property type="entry name" value="DNA_polymerase_A"/>
</dbReference>
<dbReference type="InterPro" id="IPR036397">
    <property type="entry name" value="RNaseH_sf"/>
</dbReference>
<evidence type="ECO:0000256" key="4">
    <source>
        <dbReference type="ARBA" id="ARBA00022679"/>
    </source>
</evidence>
<dbReference type="SUPFAM" id="SSF88723">
    <property type="entry name" value="PIN domain-like"/>
    <property type="match status" value="1"/>
</dbReference>
<comment type="catalytic activity">
    <reaction evidence="14 17">
        <text>DNA(n) + a 2'-deoxyribonucleoside 5'-triphosphate = DNA(n+1) + diphosphate</text>
        <dbReference type="Rhea" id="RHEA:22508"/>
        <dbReference type="Rhea" id="RHEA-COMP:17339"/>
        <dbReference type="Rhea" id="RHEA-COMP:17340"/>
        <dbReference type="ChEBI" id="CHEBI:33019"/>
        <dbReference type="ChEBI" id="CHEBI:61560"/>
        <dbReference type="ChEBI" id="CHEBI:173112"/>
        <dbReference type="EC" id="2.7.7.7"/>
    </reaction>
</comment>
<dbReference type="SUPFAM" id="SSF47807">
    <property type="entry name" value="5' to 3' exonuclease, C-terminal subdomain"/>
    <property type="match status" value="1"/>
</dbReference>
<dbReference type="InterPro" id="IPR018320">
    <property type="entry name" value="DNA_polymerase_1"/>
</dbReference>
<evidence type="ECO:0000256" key="17">
    <source>
        <dbReference type="RuleBase" id="RU004460"/>
    </source>
</evidence>
<dbReference type="InterPro" id="IPR029060">
    <property type="entry name" value="PIN-like_dom_sf"/>
</dbReference>
<dbReference type="SMART" id="SM00474">
    <property type="entry name" value="35EXOc"/>
    <property type="match status" value="1"/>
</dbReference>
<dbReference type="Pfam" id="PF02739">
    <property type="entry name" value="5_3_exonuc_N"/>
    <property type="match status" value="1"/>
</dbReference>
<evidence type="ECO:0000256" key="10">
    <source>
        <dbReference type="ARBA" id="ARBA00022839"/>
    </source>
</evidence>
<proteinExistence type="inferred from homology"/>
<dbReference type="InterPro" id="IPR020046">
    <property type="entry name" value="5-3_exonucl_a-hlix_arch_N"/>
</dbReference>
<keyword evidence="5 17" id="KW-0548">Nucleotidyltransferase</keyword>
<evidence type="ECO:0000256" key="2">
    <source>
        <dbReference type="ARBA" id="ARBA00012417"/>
    </source>
</evidence>
<evidence type="ECO:0000256" key="1">
    <source>
        <dbReference type="ARBA" id="ARBA00007705"/>
    </source>
</evidence>
<keyword evidence="6 17" id="KW-0235">DNA replication</keyword>
<dbReference type="FunFam" id="1.20.1060.10:FF:000001">
    <property type="entry name" value="DNA polymerase I"/>
    <property type="match status" value="1"/>
</dbReference>
<dbReference type="Gene3D" id="3.30.420.10">
    <property type="entry name" value="Ribonuclease H-like superfamily/Ribonuclease H"/>
    <property type="match status" value="1"/>
</dbReference>
<dbReference type="GO" id="GO:0003677">
    <property type="term" value="F:DNA binding"/>
    <property type="evidence" value="ECO:0007669"/>
    <property type="project" value="UniProtKB-UniRule"/>
</dbReference>
<dbReference type="GO" id="GO:0008408">
    <property type="term" value="F:3'-5' exonuclease activity"/>
    <property type="evidence" value="ECO:0007669"/>
    <property type="project" value="InterPro"/>
</dbReference>
<keyword evidence="9" id="KW-0378">Hydrolase</keyword>
<dbReference type="GO" id="GO:0006261">
    <property type="term" value="P:DNA-templated DNA replication"/>
    <property type="evidence" value="ECO:0007669"/>
    <property type="project" value="UniProtKB-UniRule"/>
</dbReference>
<feature type="domain" description="DNA-directed DNA polymerase family A palm" evidence="20">
    <location>
        <begin position="655"/>
        <end position="862"/>
    </location>
</feature>